<dbReference type="Proteomes" id="UP000198841">
    <property type="component" value="Unassembled WGS sequence"/>
</dbReference>
<feature type="non-terminal residue" evidence="2">
    <location>
        <position position="86"/>
    </location>
</feature>
<name>A0A1I4EUL2_9GAMM</name>
<organism evidence="2 3">
    <name type="scientific">Candidatus Pantoea symbiotica</name>
    <dbReference type="NCBI Taxonomy" id="1884370"/>
    <lineage>
        <taxon>Bacteria</taxon>
        <taxon>Pseudomonadati</taxon>
        <taxon>Pseudomonadota</taxon>
        <taxon>Gammaproteobacteria</taxon>
        <taxon>Enterobacterales</taxon>
        <taxon>Erwiniaceae</taxon>
        <taxon>Pantoea</taxon>
    </lineage>
</organism>
<feature type="region of interest" description="Disordered" evidence="1">
    <location>
        <begin position="1"/>
        <end position="21"/>
    </location>
</feature>
<comment type="caution">
    <text evidence="2">The sequence shown here is derived from an EMBL/GenBank/DDBJ whole genome shotgun (WGS) entry which is preliminary data.</text>
</comment>
<dbReference type="RefSeq" id="WP_139221451.1">
    <property type="nucleotide sequence ID" value="NZ_FOSD01000023.1"/>
</dbReference>
<protein>
    <submittedName>
        <fullName evidence="2">Uncharacterized protein</fullName>
    </submittedName>
</protein>
<reference evidence="2 3" key="1">
    <citation type="submission" date="2016-10" db="EMBL/GenBank/DDBJ databases">
        <authorList>
            <person name="Varghese N."/>
            <person name="Submissions S."/>
        </authorList>
    </citation>
    <scope>NUCLEOTIDE SEQUENCE [LARGE SCALE GENOMIC DNA]</scope>
    <source>
        <strain evidence="2 3">YR512</strain>
    </source>
</reference>
<dbReference type="EMBL" id="FOSD01000023">
    <property type="protein sequence ID" value="SFL08893.1"/>
    <property type="molecule type" value="Genomic_DNA"/>
</dbReference>
<sequence>MDFRKNRSNAYGTEQDELPYQPIASRTAPLSAAPATAVPEERFDAERSQKISSGSLLETQAGLIIQNHNSRLEIAEFNWFGYNSKT</sequence>
<proteinExistence type="predicted"/>
<evidence type="ECO:0000256" key="1">
    <source>
        <dbReference type="SAM" id="MobiDB-lite"/>
    </source>
</evidence>
<gene>
    <name evidence="2" type="ORF">SAMN05518863_1231</name>
</gene>
<evidence type="ECO:0000313" key="2">
    <source>
        <dbReference type="EMBL" id="SFL08893.1"/>
    </source>
</evidence>
<keyword evidence="3" id="KW-1185">Reference proteome</keyword>
<accession>A0A1I4EUL2</accession>
<evidence type="ECO:0000313" key="3">
    <source>
        <dbReference type="Proteomes" id="UP000198841"/>
    </source>
</evidence>